<accession>A0ACC1M3E6</accession>
<name>A0ACC1M3E6_9FUNG</name>
<comment type="caution">
    <text evidence="1">The sequence shown here is derived from an EMBL/GenBank/DDBJ whole genome shotgun (WGS) entry which is preliminary data.</text>
</comment>
<reference evidence="1" key="1">
    <citation type="submission" date="2022-07" db="EMBL/GenBank/DDBJ databases">
        <title>Phylogenomic reconstructions and comparative analyses of Kickxellomycotina fungi.</title>
        <authorList>
            <person name="Reynolds N.K."/>
            <person name="Stajich J.E."/>
            <person name="Barry K."/>
            <person name="Grigoriev I.V."/>
            <person name="Crous P."/>
            <person name="Smith M.E."/>
        </authorList>
    </citation>
    <scope>NUCLEOTIDE SEQUENCE</scope>
    <source>
        <strain evidence="1">CBS 190363</strain>
    </source>
</reference>
<protein>
    <submittedName>
        <fullName evidence="1">Uncharacterized protein</fullName>
    </submittedName>
</protein>
<keyword evidence="2" id="KW-1185">Reference proteome</keyword>
<dbReference type="EMBL" id="JANBVB010000666">
    <property type="protein sequence ID" value="KAJ2892747.1"/>
    <property type="molecule type" value="Genomic_DNA"/>
</dbReference>
<sequence>MNDAEISNRVSNLERHAAIADGTFEMASLPNGIEQFVPSAYFRASVSPRMPDDKRKAILDLFPTLRGIAYESPANPVELRNLPPNLAAQDKLLRDLYARQAQVLRPLHAFLGALPEVFQADGPQFRAVCGTIEAVLSLTNDCLSNLVELRRDAIITHMGCTRPPAEDVDLLFDPSELCAWVTTTKALQQQARSLQGVSTGNAPRKKGKKRSGKGKQSSANAESVSVPQASESSLQADAPAPAPRPSDGGGGESSSRRTERSVSRNPNARSRPLRN</sequence>
<evidence type="ECO:0000313" key="2">
    <source>
        <dbReference type="Proteomes" id="UP001139981"/>
    </source>
</evidence>
<dbReference type="Proteomes" id="UP001139981">
    <property type="component" value="Unassembled WGS sequence"/>
</dbReference>
<evidence type="ECO:0000313" key="1">
    <source>
        <dbReference type="EMBL" id="KAJ2892747.1"/>
    </source>
</evidence>
<gene>
    <name evidence="1" type="ORF">IWW38_003099</name>
</gene>
<proteinExistence type="predicted"/>
<organism evidence="1 2">
    <name type="scientific">Coemansia aciculifera</name>
    <dbReference type="NCBI Taxonomy" id="417176"/>
    <lineage>
        <taxon>Eukaryota</taxon>
        <taxon>Fungi</taxon>
        <taxon>Fungi incertae sedis</taxon>
        <taxon>Zoopagomycota</taxon>
        <taxon>Kickxellomycotina</taxon>
        <taxon>Kickxellomycetes</taxon>
        <taxon>Kickxellales</taxon>
        <taxon>Kickxellaceae</taxon>
        <taxon>Coemansia</taxon>
    </lineage>
</organism>